<reference evidence="7 8" key="1">
    <citation type="journal article" date="2016" name="Sci. Rep.">
        <title>Metabolic traits of an uncultured archaeal lineage -MSBL1- from brine pools of the Red Sea.</title>
        <authorList>
            <person name="Mwirichia R."/>
            <person name="Alam I."/>
            <person name="Rashid M."/>
            <person name="Vinu M."/>
            <person name="Ba-Alawi W."/>
            <person name="Anthony Kamau A."/>
            <person name="Kamanda Ngugi D."/>
            <person name="Goker M."/>
            <person name="Klenk H.P."/>
            <person name="Bajic V."/>
            <person name="Stingl U."/>
        </authorList>
    </citation>
    <scope>NUCLEOTIDE SEQUENCE [LARGE SCALE GENOMIC DNA]</scope>
    <source>
        <strain evidence="7">SCGC-AAA382C18</strain>
    </source>
</reference>
<evidence type="ECO:0000256" key="3">
    <source>
        <dbReference type="ARBA" id="ARBA00022980"/>
    </source>
</evidence>
<dbReference type="EMBL" id="LHYF01000033">
    <property type="protein sequence ID" value="KXB06584.1"/>
    <property type="molecule type" value="Genomic_DNA"/>
</dbReference>
<dbReference type="PATRIC" id="fig|1698281.3.peg.350"/>
<evidence type="ECO:0000259" key="6">
    <source>
        <dbReference type="Pfam" id="PF00347"/>
    </source>
</evidence>
<sequence>MLNNGITESVEIPEDVEISIDGKVVKVNGPNAELSRKFDIMGIGIKIEDKEAVVKSQSSKKKDQSAVGTVVSHIENMIEGVTEGFTSKLKVVYSHFPITVNVSGDKVMVENFIGEEEPRVANIVEDTEVDVDGEEITIEGPDKEAVGQTAANIEQATDAKNRDPRVFQDGIYIVERP</sequence>
<dbReference type="Gene3D" id="3.90.930.12">
    <property type="entry name" value="Ribosomal protein L6, alpha-beta domain"/>
    <property type="match status" value="2"/>
</dbReference>
<dbReference type="InterPro" id="IPR020040">
    <property type="entry name" value="Ribosomal_uL6_a/b-dom"/>
</dbReference>
<dbReference type="AlphaFoldDB" id="A0A133VJJ3"/>
<dbReference type="InterPro" id="IPR019907">
    <property type="entry name" value="Ribosomal_uL6_arc"/>
</dbReference>
<dbReference type="NCBIfam" id="TIGR03653">
    <property type="entry name" value="uL6_arch"/>
    <property type="match status" value="1"/>
</dbReference>
<organism evidence="7 8">
    <name type="scientific">candidate division MSBL1 archaeon SCGC-AAA382C18</name>
    <dbReference type="NCBI Taxonomy" id="1698281"/>
    <lineage>
        <taxon>Archaea</taxon>
        <taxon>Methanobacteriati</taxon>
        <taxon>Methanobacteriota</taxon>
        <taxon>candidate division MSBL1</taxon>
    </lineage>
</organism>
<keyword evidence="3 5" id="KW-0689">Ribosomal protein</keyword>
<protein>
    <recommendedName>
        <fullName evidence="5">Large ribosomal subunit protein uL6</fullName>
    </recommendedName>
</protein>
<evidence type="ECO:0000313" key="8">
    <source>
        <dbReference type="Proteomes" id="UP000070404"/>
    </source>
</evidence>
<dbReference type="NCBIfam" id="NF004037">
    <property type="entry name" value="PRK05518.1"/>
    <property type="match status" value="1"/>
</dbReference>
<dbReference type="GO" id="GO:0002181">
    <property type="term" value="P:cytoplasmic translation"/>
    <property type="evidence" value="ECO:0007669"/>
    <property type="project" value="TreeGrafter"/>
</dbReference>
<dbReference type="PANTHER" id="PTHR11655">
    <property type="entry name" value="60S/50S RIBOSOMAL PROTEIN L6/L9"/>
    <property type="match status" value="1"/>
</dbReference>
<dbReference type="FunFam" id="3.90.930.12:FF:000008">
    <property type="entry name" value="50S ribosomal protein L6"/>
    <property type="match status" value="1"/>
</dbReference>
<keyword evidence="2 5" id="KW-0694">RNA-binding</keyword>
<dbReference type="Proteomes" id="UP000070404">
    <property type="component" value="Unassembled WGS sequence"/>
</dbReference>
<accession>A0A133VJJ3</accession>
<dbReference type="GO" id="GO:0019843">
    <property type="term" value="F:rRNA binding"/>
    <property type="evidence" value="ECO:0007669"/>
    <property type="project" value="UniProtKB-UniRule"/>
</dbReference>
<keyword evidence="1 5" id="KW-0699">rRNA-binding</keyword>
<comment type="subunit">
    <text evidence="5">Part of the 50S ribosomal subunit.</text>
</comment>
<comment type="caution">
    <text evidence="7">The sequence shown here is derived from an EMBL/GenBank/DDBJ whole genome shotgun (WGS) entry which is preliminary data.</text>
</comment>
<dbReference type="PIRSF" id="PIRSF002162">
    <property type="entry name" value="Ribosomal_L6"/>
    <property type="match status" value="1"/>
</dbReference>
<evidence type="ECO:0000256" key="2">
    <source>
        <dbReference type="ARBA" id="ARBA00022884"/>
    </source>
</evidence>
<name>A0A133VJJ3_9EURY</name>
<comment type="similarity">
    <text evidence="5">Belongs to the universal ribosomal protein uL6 family.</text>
</comment>
<proteinExistence type="inferred from homology"/>
<dbReference type="GO" id="GO:0022625">
    <property type="term" value="C:cytosolic large ribosomal subunit"/>
    <property type="evidence" value="ECO:0007669"/>
    <property type="project" value="UniProtKB-UniRule"/>
</dbReference>
<dbReference type="Pfam" id="PF00347">
    <property type="entry name" value="Ribosomal_L6"/>
    <property type="match status" value="2"/>
</dbReference>
<dbReference type="GO" id="GO:0003735">
    <property type="term" value="F:structural constituent of ribosome"/>
    <property type="evidence" value="ECO:0007669"/>
    <property type="project" value="UniProtKB-UniRule"/>
</dbReference>
<evidence type="ECO:0000256" key="4">
    <source>
        <dbReference type="ARBA" id="ARBA00023274"/>
    </source>
</evidence>
<dbReference type="SUPFAM" id="SSF56053">
    <property type="entry name" value="Ribosomal protein L6"/>
    <property type="match status" value="2"/>
</dbReference>
<evidence type="ECO:0000313" key="7">
    <source>
        <dbReference type="EMBL" id="KXB06584.1"/>
    </source>
</evidence>
<keyword evidence="4 5" id="KW-0687">Ribonucleoprotein</keyword>
<dbReference type="PANTHER" id="PTHR11655:SF16">
    <property type="entry name" value="60S RIBOSOMAL PROTEIN L9"/>
    <property type="match status" value="1"/>
</dbReference>
<gene>
    <name evidence="5" type="primary">rpl6</name>
    <name evidence="7" type="ORF">AKJ52_02030</name>
</gene>
<evidence type="ECO:0000256" key="1">
    <source>
        <dbReference type="ARBA" id="ARBA00022730"/>
    </source>
</evidence>
<dbReference type="HAMAP" id="MF_01365_A">
    <property type="entry name" value="Ribosomal_uL6_A"/>
    <property type="match status" value="1"/>
</dbReference>
<dbReference type="InterPro" id="IPR036789">
    <property type="entry name" value="Ribosomal_uL6-like_a/b-dom_sf"/>
</dbReference>
<comment type="function">
    <text evidence="5">This protein binds to the 23S rRNA, and is important in its secondary structure. It is located near the subunit interface in the base of the L7/L12 stalk, and near the tRNA binding site of the peptidyltransferase center.</text>
</comment>
<feature type="domain" description="Large ribosomal subunit protein uL6 alpha-beta" evidence="6">
    <location>
        <begin position="12"/>
        <end position="84"/>
    </location>
</feature>
<keyword evidence="8" id="KW-1185">Reference proteome</keyword>
<dbReference type="InterPro" id="IPR000702">
    <property type="entry name" value="Ribosomal_uL6-like"/>
</dbReference>
<evidence type="ECO:0000256" key="5">
    <source>
        <dbReference type="HAMAP-Rule" id="MF_01365"/>
    </source>
</evidence>
<feature type="domain" description="Large ribosomal subunit protein uL6 alpha-beta" evidence="6">
    <location>
        <begin position="96"/>
        <end position="170"/>
    </location>
</feature>